<protein>
    <submittedName>
        <fullName evidence="3">SPOSA6832_02039-mRNA-1:cds</fullName>
    </submittedName>
</protein>
<evidence type="ECO:0000256" key="2">
    <source>
        <dbReference type="SAM" id="SignalP"/>
    </source>
</evidence>
<sequence>MHAALSVLALASAVVAQSTITAAPSPSQVLRAKRAATETTSPLPLTQYSYSYSDVPYQVNPYASVHLPFDRTRPSVGRGPQSGYNMCNSTTVGPDSQCQTLVANNISDFCLWGSPTTSANGTIGDVEAAVVAYCTNDQHGSRVIPEGMITGLQVLRTSAYIQWSGKINQTALNLMADDTGGELDPHGADLLGNPLGGLVYSTNLPSGDNKTELQVNSWNNFVGSGEFCLKLCDPSVSSPNYCENKFDLLGCAYNMPAAYQDGVFLDCDSDLQDVVGTYTSDGQTYTWSQPSSLPATSTLPWTPVVPSSSNCKTYQSTDLFPVSLLGYQSTATASATTTASASGATSTGSAASSRGQSGSTSVSATKGSSAAASTGSSSTSGAGSLAVSGVLAVAMGAVAMLA</sequence>
<name>A0A0D6EKZ1_SPOSA</name>
<dbReference type="AlphaFoldDB" id="A0A0D6EKZ1"/>
<feature type="region of interest" description="Disordered" evidence="1">
    <location>
        <begin position="338"/>
        <end position="383"/>
    </location>
</feature>
<evidence type="ECO:0000313" key="4">
    <source>
        <dbReference type="Proteomes" id="UP000243876"/>
    </source>
</evidence>
<feature type="signal peptide" evidence="2">
    <location>
        <begin position="1"/>
        <end position="16"/>
    </location>
</feature>
<gene>
    <name evidence="3" type="primary">SPOSA6832_02039</name>
</gene>
<reference evidence="4" key="1">
    <citation type="submission" date="2015-02" db="EMBL/GenBank/DDBJ databases">
        <authorList>
            <person name="Gon?alves P."/>
        </authorList>
    </citation>
    <scope>NUCLEOTIDE SEQUENCE [LARGE SCALE GENOMIC DNA]</scope>
</reference>
<evidence type="ECO:0000256" key="1">
    <source>
        <dbReference type="SAM" id="MobiDB-lite"/>
    </source>
</evidence>
<proteinExistence type="predicted"/>
<organism evidence="3 4">
    <name type="scientific">Sporidiobolus salmonicolor</name>
    <name type="common">Yeast-like fungus</name>
    <name type="synonym">Sporobolomyces salmonicolor</name>
    <dbReference type="NCBI Taxonomy" id="5005"/>
    <lineage>
        <taxon>Eukaryota</taxon>
        <taxon>Fungi</taxon>
        <taxon>Dikarya</taxon>
        <taxon>Basidiomycota</taxon>
        <taxon>Pucciniomycotina</taxon>
        <taxon>Microbotryomycetes</taxon>
        <taxon>Sporidiobolales</taxon>
        <taxon>Sporidiobolaceae</taxon>
        <taxon>Sporobolomyces</taxon>
    </lineage>
</organism>
<evidence type="ECO:0000313" key="3">
    <source>
        <dbReference type="EMBL" id="CEQ40418.1"/>
    </source>
</evidence>
<feature type="non-terminal residue" evidence="3">
    <location>
        <position position="1"/>
    </location>
</feature>
<dbReference type="OrthoDB" id="2564904at2759"/>
<keyword evidence="2" id="KW-0732">Signal</keyword>
<accession>A0A0D6EKZ1</accession>
<keyword evidence="4" id="KW-1185">Reference proteome</keyword>
<dbReference type="EMBL" id="CENE01000006">
    <property type="protein sequence ID" value="CEQ40418.1"/>
    <property type="molecule type" value="Genomic_DNA"/>
</dbReference>
<dbReference type="Proteomes" id="UP000243876">
    <property type="component" value="Unassembled WGS sequence"/>
</dbReference>
<feature type="chain" id="PRO_5002303418" evidence="2">
    <location>
        <begin position="17"/>
        <end position="402"/>
    </location>
</feature>